<reference evidence="2" key="2">
    <citation type="submission" date="2014-07" db="EMBL/GenBank/DDBJ databases">
        <authorList>
            <person name="Hull J."/>
        </authorList>
    </citation>
    <scope>NUCLEOTIDE SEQUENCE</scope>
</reference>
<name>A0A0A9XGD1_LYGHE</name>
<evidence type="ECO:0000256" key="1">
    <source>
        <dbReference type="SAM" id="MobiDB-lite"/>
    </source>
</evidence>
<feature type="region of interest" description="Disordered" evidence="1">
    <location>
        <begin position="120"/>
        <end position="151"/>
    </location>
</feature>
<dbReference type="EMBL" id="GBHO01027499">
    <property type="protein sequence ID" value="JAG16105.1"/>
    <property type="molecule type" value="Transcribed_RNA"/>
</dbReference>
<feature type="compositionally biased region" description="Basic and acidic residues" evidence="1">
    <location>
        <begin position="120"/>
        <end position="135"/>
    </location>
</feature>
<sequence length="167" mass="18739">MTSPEPKYLHLSAPLASPSSMIGSIEQQQPLHRRLPMRNKFIARSPDQDTNFIKNTSNISNNMENVKEGKSEVEGSNAHGLSYRYRRSFALSNDDTSILPHLHGGLELLPGEEPSKYVEKKEAVEKETPGEKKVFDSLGVRPHRPTLKCDATTHSRESLYLMHDGLS</sequence>
<reference evidence="2" key="1">
    <citation type="journal article" date="2014" name="PLoS ONE">
        <title>Transcriptome-Based Identification of ABC Transporters in the Western Tarnished Plant Bug Lygus hesperus.</title>
        <authorList>
            <person name="Hull J.J."/>
            <person name="Chaney K."/>
            <person name="Geib S.M."/>
            <person name="Fabrick J.A."/>
            <person name="Brent C.S."/>
            <person name="Walsh D."/>
            <person name="Lavine L.C."/>
        </authorList>
    </citation>
    <scope>NUCLEOTIDE SEQUENCE</scope>
</reference>
<dbReference type="AlphaFoldDB" id="A0A0A9XGD1"/>
<organism evidence="2">
    <name type="scientific">Lygus hesperus</name>
    <name type="common">Western plant bug</name>
    <dbReference type="NCBI Taxonomy" id="30085"/>
    <lineage>
        <taxon>Eukaryota</taxon>
        <taxon>Metazoa</taxon>
        <taxon>Ecdysozoa</taxon>
        <taxon>Arthropoda</taxon>
        <taxon>Hexapoda</taxon>
        <taxon>Insecta</taxon>
        <taxon>Pterygota</taxon>
        <taxon>Neoptera</taxon>
        <taxon>Paraneoptera</taxon>
        <taxon>Hemiptera</taxon>
        <taxon>Heteroptera</taxon>
        <taxon>Panheteroptera</taxon>
        <taxon>Cimicomorpha</taxon>
        <taxon>Miridae</taxon>
        <taxon>Mirini</taxon>
        <taxon>Lygus</taxon>
    </lineage>
</organism>
<gene>
    <name evidence="2" type="primary">QSOX1_0</name>
    <name evidence="2" type="ORF">CM83_19104</name>
</gene>
<protein>
    <submittedName>
        <fullName evidence="2">Sulfhydryl oxidase 1</fullName>
    </submittedName>
</protein>
<evidence type="ECO:0000313" key="2">
    <source>
        <dbReference type="EMBL" id="JAG16105.1"/>
    </source>
</evidence>
<proteinExistence type="predicted"/>
<accession>A0A0A9XGD1</accession>